<protein>
    <submittedName>
        <fullName evidence="2">Uncharacterized protein</fullName>
    </submittedName>
</protein>
<keyword evidence="3" id="KW-1185">Reference proteome</keyword>
<feature type="transmembrane region" description="Helical" evidence="1">
    <location>
        <begin position="48"/>
        <end position="70"/>
    </location>
</feature>
<sequence length="136" mass="14887">MSWNEFHNIAEELSLWSTLLINAVLIAGAIPTAVAAMRKVPRRTLIRVASIGGGVGLVAVTTAFIIWVTASPHPFEPALRDYPSRLYSRPQCGPSRAEIQKTAKTPEEQRQIMVAMESSVGGCIILGGEPPDWYER</sequence>
<feature type="transmembrane region" description="Helical" evidence="1">
    <location>
        <begin position="15"/>
        <end position="36"/>
    </location>
</feature>
<accession>A0A846MZ25</accession>
<evidence type="ECO:0000313" key="2">
    <source>
        <dbReference type="EMBL" id="NIK88499.1"/>
    </source>
</evidence>
<proteinExistence type="predicted"/>
<keyword evidence="1" id="KW-0812">Transmembrane</keyword>
<dbReference type="EMBL" id="JAASRM010000001">
    <property type="protein sequence ID" value="NIK88499.1"/>
    <property type="molecule type" value="Genomic_DNA"/>
</dbReference>
<evidence type="ECO:0000313" key="3">
    <source>
        <dbReference type="Proteomes" id="UP000570514"/>
    </source>
</evidence>
<keyword evidence="1" id="KW-0472">Membrane</keyword>
<dbReference type="AlphaFoldDB" id="A0A846MZ25"/>
<dbReference type="RefSeq" id="WP_167082672.1">
    <property type="nucleotide sequence ID" value="NZ_BAAADC010000001.1"/>
</dbReference>
<name>A0A846MZ25_9PROT</name>
<keyword evidence="1" id="KW-1133">Transmembrane helix</keyword>
<organism evidence="2 3">
    <name type="scientific">Rhizomicrobium palustre</name>
    <dbReference type="NCBI Taxonomy" id="189966"/>
    <lineage>
        <taxon>Bacteria</taxon>
        <taxon>Pseudomonadati</taxon>
        <taxon>Pseudomonadota</taxon>
        <taxon>Alphaproteobacteria</taxon>
        <taxon>Micropepsales</taxon>
        <taxon>Micropepsaceae</taxon>
        <taxon>Rhizomicrobium</taxon>
    </lineage>
</organism>
<dbReference type="Proteomes" id="UP000570514">
    <property type="component" value="Unassembled WGS sequence"/>
</dbReference>
<gene>
    <name evidence="2" type="ORF">FHS83_001817</name>
</gene>
<reference evidence="2 3" key="1">
    <citation type="submission" date="2020-03" db="EMBL/GenBank/DDBJ databases">
        <title>Genomic Encyclopedia of Type Strains, Phase IV (KMG-IV): sequencing the most valuable type-strain genomes for metagenomic binning, comparative biology and taxonomic classification.</title>
        <authorList>
            <person name="Goeker M."/>
        </authorList>
    </citation>
    <scope>NUCLEOTIDE SEQUENCE [LARGE SCALE GENOMIC DNA]</scope>
    <source>
        <strain evidence="2 3">DSM 19867</strain>
    </source>
</reference>
<evidence type="ECO:0000256" key="1">
    <source>
        <dbReference type="SAM" id="Phobius"/>
    </source>
</evidence>
<comment type="caution">
    <text evidence="2">The sequence shown here is derived from an EMBL/GenBank/DDBJ whole genome shotgun (WGS) entry which is preliminary data.</text>
</comment>